<organism evidence="2 3">
    <name type="scientific">Amycolatopsis bartoniae</name>
    <dbReference type="NCBI Taxonomy" id="941986"/>
    <lineage>
        <taxon>Bacteria</taxon>
        <taxon>Bacillati</taxon>
        <taxon>Actinomycetota</taxon>
        <taxon>Actinomycetes</taxon>
        <taxon>Pseudonocardiales</taxon>
        <taxon>Pseudonocardiaceae</taxon>
        <taxon>Amycolatopsis</taxon>
    </lineage>
</organism>
<dbReference type="PANTHER" id="PTHR12110:SF53">
    <property type="entry name" value="BLR5974 PROTEIN"/>
    <property type="match status" value="1"/>
</dbReference>
<sequence>MGLPKLGVTLYSFNADYYTYRYSFDDCMAAVGSLGPGQGVEVVGPQMIRGFPDLSPEFEARFNRLVERHDLRPSAYGAYVDGSRLKGQYAPRDEQIDYLARQIRAAARLGFKVIRMPLSNVVLEDMLPYAERYDVKMGMEIHAPMTVETLEPVIEQVKRADSPYLGFTPDCGTMCHSPATVYARRFREQGVPDKIVDHVLARWQDRVSSRVIAEEVAELGGGKLGEVMAIESGIYFGHGEPEALKEILPHIVHVHGKFFGIDDSGTDSAVRFPEIISILVAGGYDGFISCEYEGHHWDRDLDALEQIRTVQRFISGRVEAAGKQA</sequence>
<dbReference type="InterPro" id="IPR050312">
    <property type="entry name" value="IolE/XylAMocC-like"/>
</dbReference>
<dbReference type="PANTHER" id="PTHR12110">
    <property type="entry name" value="HYDROXYPYRUVATE ISOMERASE"/>
    <property type="match status" value="1"/>
</dbReference>
<evidence type="ECO:0000313" key="2">
    <source>
        <dbReference type="EMBL" id="GHF35007.1"/>
    </source>
</evidence>
<dbReference type="SUPFAM" id="SSF51658">
    <property type="entry name" value="Xylose isomerase-like"/>
    <property type="match status" value="1"/>
</dbReference>
<reference evidence="2" key="2">
    <citation type="submission" date="2020-09" db="EMBL/GenBank/DDBJ databases">
        <authorList>
            <person name="Sun Q."/>
            <person name="Zhou Y."/>
        </authorList>
    </citation>
    <scope>NUCLEOTIDE SEQUENCE</scope>
    <source>
        <strain evidence="2">CGMCC 4.7679</strain>
    </source>
</reference>
<dbReference type="Proteomes" id="UP000658656">
    <property type="component" value="Unassembled WGS sequence"/>
</dbReference>
<proteinExistence type="predicted"/>
<comment type="caution">
    <text evidence="2">The sequence shown here is derived from an EMBL/GenBank/DDBJ whole genome shotgun (WGS) entry which is preliminary data.</text>
</comment>
<dbReference type="InterPro" id="IPR036237">
    <property type="entry name" value="Xyl_isomerase-like_sf"/>
</dbReference>
<evidence type="ECO:0000313" key="3">
    <source>
        <dbReference type="Proteomes" id="UP000658656"/>
    </source>
</evidence>
<dbReference type="InterPro" id="IPR013022">
    <property type="entry name" value="Xyl_isomerase-like_TIM-brl"/>
</dbReference>
<gene>
    <name evidence="2" type="ORF">GCM10017566_04650</name>
</gene>
<evidence type="ECO:0000259" key="1">
    <source>
        <dbReference type="Pfam" id="PF01261"/>
    </source>
</evidence>
<dbReference type="EMBL" id="BNAV01000001">
    <property type="protein sequence ID" value="GHF35007.1"/>
    <property type="molecule type" value="Genomic_DNA"/>
</dbReference>
<accession>A0A8H9IT53</accession>
<protein>
    <recommendedName>
        <fullName evidence="1">Xylose isomerase-like TIM barrel domain-containing protein</fullName>
    </recommendedName>
</protein>
<reference evidence="2" key="1">
    <citation type="journal article" date="2014" name="Int. J. Syst. Evol. Microbiol.">
        <title>Complete genome sequence of Corynebacterium casei LMG S-19264T (=DSM 44701T), isolated from a smear-ripened cheese.</title>
        <authorList>
            <consortium name="US DOE Joint Genome Institute (JGI-PGF)"/>
            <person name="Walter F."/>
            <person name="Albersmeier A."/>
            <person name="Kalinowski J."/>
            <person name="Ruckert C."/>
        </authorList>
    </citation>
    <scope>NUCLEOTIDE SEQUENCE</scope>
    <source>
        <strain evidence="2">CGMCC 4.7679</strain>
    </source>
</reference>
<name>A0A8H9IT53_9PSEU</name>
<dbReference type="OrthoDB" id="3615236at2"/>
<dbReference type="Pfam" id="PF01261">
    <property type="entry name" value="AP_endonuc_2"/>
    <property type="match status" value="1"/>
</dbReference>
<dbReference type="RefSeq" id="WP_145933519.1">
    <property type="nucleotide sequence ID" value="NZ_BNAV01000001.1"/>
</dbReference>
<keyword evidence="3" id="KW-1185">Reference proteome</keyword>
<feature type="domain" description="Xylose isomerase-like TIM barrel" evidence="1">
    <location>
        <begin position="38"/>
        <end position="308"/>
    </location>
</feature>
<dbReference type="Gene3D" id="3.20.20.150">
    <property type="entry name" value="Divalent-metal-dependent TIM barrel enzymes"/>
    <property type="match status" value="1"/>
</dbReference>
<dbReference type="AlphaFoldDB" id="A0A8H9IT53"/>